<organism evidence="7 8">
    <name type="scientific">Vanessa tameamea</name>
    <name type="common">Kamehameha butterfly</name>
    <dbReference type="NCBI Taxonomy" id="334116"/>
    <lineage>
        <taxon>Eukaryota</taxon>
        <taxon>Metazoa</taxon>
        <taxon>Ecdysozoa</taxon>
        <taxon>Arthropoda</taxon>
        <taxon>Hexapoda</taxon>
        <taxon>Insecta</taxon>
        <taxon>Pterygota</taxon>
        <taxon>Neoptera</taxon>
        <taxon>Endopterygota</taxon>
        <taxon>Lepidoptera</taxon>
        <taxon>Glossata</taxon>
        <taxon>Ditrysia</taxon>
        <taxon>Papilionoidea</taxon>
        <taxon>Nymphalidae</taxon>
        <taxon>Nymphalinae</taxon>
        <taxon>Vanessa</taxon>
    </lineage>
</organism>
<feature type="domain" description="GH18" evidence="6">
    <location>
        <begin position="84"/>
        <end position="450"/>
    </location>
</feature>
<accession>A0A8B8I6A6</accession>
<dbReference type="SUPFAM" id="SSF51445">
    <property type="entry name" value="(Trans)glycosidases"/>
    <property type="match status" value="1"/>
</dbReference>
<gene>
    <name evidence="8" type="primary">LOC113398187</name>
</gene>
<dbReference type="InterPro" id="IPR001223">
    <property type="entry name" value="Glyco_hydro18_cat"/>
</dbReference>
<dbReference type="GeneID" id="113398187"/>
<keyword evidence="5" id="KW-1133">Transmembrane helix</keyword>
<dbReference type="PROSITE" id="PS01095">
    <property type="entry name" value="GH18_1"/>
    <property type="match status" value="1"/>
</dbReference>
<dbReference type="GO" id="GO:0008061">
    <property type="term" value="F:chitin binding"/>
    <property type="evidence" value="ECO:0007669"/>
    <property type="project" value="InterPro"/>
</dbReference>
<keyword evidence="1 3" id="KW-0378">Hydrolase</keyword>
<comment type="similarity">
    <text evidence="4">Belongs to the glycosyl hydrolase 18 family.</text>
</comment>
<evidence type="ECO:0000313" key="7">
    <source>
        <dbReference type="Proteomes" id="UP001652626"/>
    </source>
</evidence>
<evidence type="ECO:0000259" key="6">
    <source>
        <dbReference type="PROSITE" id="PS51910"/>
    </source>
</evidence>
<evidence type="ECO:0000256" key="3">
    <source>
        <dbReference type="RuleBase" id="RU000489"/>
    </source>
</evidence>
<dbReference type="PROSITE" id="PS51910">
    <property type="entry name" value="GH18_2"/>
    <property type="match status" value="1"/>
</dbReference>
<dbReference type="OrthoDB" id="76388at2759"/>
<protein>
    <submittedName>
        <fullName evidence="8">Chitinase-3-like protein 1</fullName>
    </submittedName>
</protein>
<dbReference type="SMART" id="SM00636">
    <property type="entry name" value="Glyco_18"/>
    <property type="match status" value="1"/>
</dbReference>
<dbReference type="Pfam" id="PF00704">
    <property type="entry name" value="Glyco_hydro_18"/>
    <property type="match status" value="1"/>
</dbReference>
<proteinExistence type="inferred from homology"/>
<dbReference type="GO" id="GO:0004568">
    <property type="term" value="F:chitinase activity"/>
    <property type="evidence" value="ECO:0007669"/>
    <property type="project" value="UniProtKB-ARBA"/>
</dbReference>
<dbReference type="GO" id="GO:0006032">
    <property type="term" value="P:chitin catabolic process"/>
    <property type="evidence" value="ECO:0007669"/>
    <property type="project" value="UniProtKB-ARBA"/>
</dbReference>
<dbReference type="InterPro" id="IPR017853">
    <property type="entry name" value="GH"/>
</dbReference>
<dbReference type="RefSeq" id="XP_026492623.2">
    <property type="nucleotide sequence ID" value="XM_026636838.2"/>
</dbReference>
<dbReference type="InterPro" id="IPR029070">
    <property type="entry name" value="Chitinase_insertion_sf"/>
</dbReference>
<keyword evidence="7" id="KW-1185">Reference proteome</keyword>
<dbReference type="SUPFAM" id="SSF54556">
    <property type="entry name" value="Chitinase insertion domain"/>
    <property type="match status" value="1"/>
</dbReference>
<dbReference type="GO" id="GO:0005576">
    <property type="term" value="C:extracellular region"/>
    <property type="evidence" value="ECO:0007669"/>
    <property type="project" value="TreeGrafter"/>
</dbReference>
<dbReference type="PANTHER" id="PTHR11177:SF390">
    <property type="entry name" value="CHITINASE 11"/>
    <property type="match status" value="1"/>
</dbReference>
<dbReference type="InterPro" id="IPR050314">
    <property type="entry name" value="Glycosyl_Hydrlase_18"/>
</dbReference>
<keyword evidence="5" id="KW-0812">Transmembrane</keyword>
<dbReference type="Gene3D" id="3.10.50.10">
    <property type="match status" value="1"/>
</dbReference>
<feature type="transmembrane region" description="Helical" evidence="5">
    <location>
        <begin position="36"/>
        <end position="56"/>
    </location>
</feature>
<dbReference type="Proteomes" id="UP001652626">
    <property type="component" value="Chromosome 10"/>
</dbReference>
<reference evidence="8" key="1">
    <citation type="submission" date="2025-08" db="UniProtKB">
        <authorList>
            <consortium name="RefSeq"/>
        </authorList>
    </citation>
    <scope>IDENTIFICATION</scope>
    <source>
        <tissue evidence="8">Whole body</tissue>
    </source>
</reference>
<evidence type="ECO:0000256" key="1">
    <source>
        <dbReference type="ARBA" id="ARBA00022801"/>
    </source>
</evidence>
<evidence type="ECO:0000256" key="5">
    <source>
        <dbReference type="SAM" id="Phobius"/>
    </source>
</evidence>
<dbReference type="InterPro" id="IPR011583">
    <property type="entry name" value="Chitinase_II/V-like_cat"/>
</dbReference>
<name>A0A8B8I6A6_VANTA</name>
<evidence type="ECO:0000256" key="4">
    <source>
        <dbReference type="RuleBase" id="RU004453"/>
    </source>
</evidence>
<dbReference type="GO" id="GO:0005975">
    <property type="term" value="P:carbohydrate metabolic process"/>
    <property type="evidence" value="ECO:0007669"/>
    <property type="project" value="InterPro"/>
</dbReference>
<dbReference type="PANTHER" id="PTHR11177">
    <property type="entry name" value="CHITINASE"/>
    <property type="match status" value="1"/>
</dbReference>
<evidence type="ECO:0000313" key="8">
    <source>
        <dbReference type="RefSeq" id="XP_026492623.2"/>
    </source>
</evidence>
<dbReference type="OMA" id="QRLVCYY"/>
<dbReference type="AlphaFoldDB" id="A0A8B8I6A6"/>
<keyword evidence="2 3" id="KW-0326">Glycosidase</keyword>
<sequence>MIFKKVKTGKYVVPIQTDISPNTIGSISKSEKCNKITLWLISILGFLFSILLVSILSAQTLLVKHVLFWRIENGSSSLYENVGNVVSCYYNTPNPINVSQLTPSSIHPHLCTHINIAFAQIRNNQIYLEDSQLDVIPDIVKLKTYNPDLKVLLSVGGAGNNDGFSKMVIDHASRKVFIKSIKYMLRNYSLDGIDLDWEFPAVKGYQNKLRKRERQHFSQLLREIRTEYIREKRNYLLTVAVAAPQIIVDVAYDVDQINMYVDYANIMTYDFHTYTKFTPFTGLNSPLYARPEEQLYLATLNINYTVQMYKDKGLDPRKIVVGIPTYGHTFALVNANNAKVGSPASGFGTLGNLGFVNYPDICMFLSEFHDTVIKQDPDAMVPFLYKESEWVSYENADSVVAKAKYITENKLRGAMIYSLNADDYDGTCDKLSGSIKFPLSTTVRNTLNQNPILEMN</sequence>
<dbReference type="Gene3D" id="3.20.20.80">
    <property type="entry name" value="Glycosidases"/>
    <property type="match status" value="1"/>
</dbReference>
<dbReference type="InterPro" id="IPR001579">
    <property type="entry name" value="Glyco_hydro_18_chit_AS"/>
</dbReference>
<evidence type="ECO:0000256" key="2">
    <source>
        <dbReference type="ARBA" id="ARBA00023295"/>
    </source>
</evidence>
<keyword evidence="5" id="KW-0472">Membrane</keyword>